<dbReference type="PANTHER" id="PTHR42852">
    <property type="entry name" value="THIOL:DISULFIDE INTERCHANGE PROTEIN DSBE"/>
    <property type="match status" value="1"/>
</dbReference>
<evidence type="ECO:0000313" key="4">
    <source>
        <dbReference type="EMBL" id="ANJ67404.1"/>
    </source>
</evidence>
<feature type="compositionally biased region" description="Pro residues" evidence="1">
    <location>
        <begin position="8"/>
        <end position="18"/>
    </location>
</feature>
<feature type="region of interest" description="Disordered" evidence="1">
    <location>
        <begin position="1"/>
        <end position="20"/>
    </location>
</feature>
<dbReference type="Pfam" id="PF00578">
    <property type="entry name" value="AhpC-TSA"/>
    <property type="match status" value="1"/>
</dbReference>
<dbReference type="InterPro" id="IPR050553">
    <property type="entry name" value="Thioredoxin_ResA/DsbE_sf"/>
</dbReference>
<dbReference type="EMBL" id="CP016027">
    <property type="protein sequence ID" value="ANJ67404.1"/>
    <property type="molecule type" value="Genomic_DNA"/>
</dbReference>
<accession>A0A191ZHP2</accession>
<reference evidence="4 5" key="1">
    <citation type="submission" date="2016-06" db="EMBL/GenBank/DDBJ databases">
        <title>Insight into the functional genes involving in sulfur oxidation in Pearl River water.</title>
        <authorList>
            <person name="Luo J."/>
            <person name="Tan X."/>
            <person name="Lin W."/>
        </authorList>
    </citation>
    <scope>NUCLEOTIDE SEQUENCE [LARGE SCALE GENOMIC DNA]</scope>
    <source>
        <strain evidence="4 5">LS2</strain>
    </source>
</reference>
<dbReference type="CDD" id="cd03011">
    <property type="entry name" value="TlpA_like_ScsD_MtbDsbE"/>
    <property type="match status" value="1"/>
</dbReference>
<name>A0A191ZHP2_9GAMM</name>
<evidence type="ECO:0000259" key="3">
    <source>
        <dbReference type="PROSITE" id="PS51352"/>
    </source>
</evidence>
<feature type="domain" description="Thioredoxin" evidence="3">
    <location>
        <begin position="54"/>
        <end position="188"/>
    </location>
</feature>
<evidence type="ECO:0000313" key="5">
    <source>
        <dbReference type="Proteomes" id="UP000078596"/>
    </source>
</evidence>
<gene>
    <name evidence="4" type="ORF">A9404_08440</name>
</gene>
<dbReference type="OrthoDB" id="9788279at2"/>
<organism evidence="4 5">
    <name type="scientific">Halothiobacillus diazotrophicus</name>
    <dbReference type="NCBI Taxonomy" id="1860122"/>
    <lineage>
        <taxon>Bacteria</taxon>
        <taxon>Pseudomonadati</taxon>
        <taxon>Pseudomonadota</taxon>
        <taxon>Gammaproteobacteria</taxon>
        <taxon>Chromatiales</taxon>
        <taxon>Halothiobacillaceae</taxon>
        <taxon>Halothiobacillus</taxon>
    </lineage>
</organism>
<proteinExistence type="predicted"/>
<keyword evidence="2" id="KW-0812">Transmembrane</keyword>
<keyword evidence="2" id="KW-1133">Transmembrane helix</keyword>
<dbReference type="STRING" id="1860122.A9404_08440"/>
<dbReference type="RefSeq" id="WP_066100197.1">
    <property type="nucleotide sequence ID" value="NZ_CP016027.1"/>
</dbReference>
<evidence type="ECO:0000256" key="1">
    <source>
        <dbReference type="SAM" id="MobiDB-lite"/>
    </source>
</evidence>
<dbReference type="GO" id="GO:0016491">
    <property type="term" value="F:oxidoreductase activity"/>
    <property type="evidence" value="ECO:0007669"/>
    <property type="project" value="InterPro"/>
</dbReference>
<dbReference type="Gene3D" id="3.40.30.10">
    <property type="entry name" value="Glutaredoxin"/>
    <property type="match status" value="1"/>
</dbReference>
<dbReference type="PROSITE" id="PS51352">
    <property type="entry name" value="THIOREDOXIN_2"/>
    <property type="match status" value="1"/>
</dbReference>
<dbReference type="SUPFAM" id="SSF52833">
    <property type="entry name" value="Thioredoxin-like"/>
    <property type="match status" value="1"/>
</dbReference>
<protein>
    <recommendedName>
        <fullName evidence="3">Thioredoxin domain-containing protein</fullName>
    </recommendedName>
</protein>
<keyword evidence="5" id="KW-1185">Reference proteome</keyword>
<dbReference type="InterPro" id="IPR013766">
    <property type="entry name" value="Thioredoxin_domain"/>
</dbReference>
<dbReference type="InterPro" id="IPR036249">
    <property type="entry name" value="Thioredoxin-like_sf"/>
</dbReference>
<keyword evidence="2" id="KW-0472">Membrane</keyword>
<feature type="transmembrane region" description="Helical" evidence="2">
    <location>
        <begin position="26"/>
        <end position="47"/>
    </location>
</feature>
<dbReference type="AlphaFoldDB" id="A0A191ZHP2"/>
<dbReference type="PANTHER" id="PTHR42852:SF17">
    <property type="entry name" value="THIOREDOXIN-LIKE PROTEIN HI_1115"/>
    <property type="match status" value="1"/>
</dbReference>
<dbReference type="Proteomes" id="UP000078596">
    <property type="component" value="Chromosome"/>
</dbReference>
<sequence length="189" mass="20797">MTQTPPASETPPPTPPSRPAQKRRRWLVWLIEIALFVGIFLAVRAYMAPNVPESLAHGALPLITAPTLSGGTTTIGLPGKPTALVFWATWCPVCHVELPWLNDLSKTHRIITVAMQSGDADAVRKYLVEKGLDQLTVVNDPEGTIARKFGVSVTPTLFFIAPDGHIAMAETGITSSWGIRLRLWWLRHF</sequence>
<dbReference type="InterPro" id="IPR000866">
    <property type="entry name" value="AhpC/TSA"/>
</dbReference>
<dbReference type="KEGG" id="haz:A9404_08440"/>
<dbReference type="GO" id="GO:0016209">
    <property type="term" value="F:antioxidant activity"/>
    <property type="evidence" value="ECO:0007669"/>
    <property type="project" value="InterPro"/>
</dbReference>
<evidence type="ECO:0000256" key="2">
    <source>
        <dbReference type="SAM" id="Phobius"/>
    </source>
</evidence>